<sequence>MVSLFSKNYICYLPDEEHKVKVSAKGVQQGRGRNVDVLNPDNFETVLRDRITLRGTNKGFRLSKETKSIITYTQTKTTLNYYYDKRQHHNNEPGDHGTMGKIERFNRTLKQKLTKMSPKRITQKLITNVIENYNSTFHRSIEMTPSEAEGKVIGSELNIIKVKQRELRMGSK</sequence>
<protein>
    <submittedName>
        <fullName evidence="2">Unnamed protein product</fullName>
    </submittedName>
</protein>
<dbReference type="Gene3D" id="3.30.420.10">
    <property type="entry name" value="Ribonuclease H-like superfamily/Ribonuclease H"/>
    <property type="match status" value="1"/>
</dbReference>
<reference evidence="2" key="1">
    <citation type="submission" date="2023-04" db="EMBL/GenBank/DDBJ databases">
        <title>Phytophthora lilii NBRC 32176.</title>
        <authorList>
            <person name="Ichikawa N."/>
            <person name="Sato H."/>
            <person name="Tonouchi N."/>
        </authorList>
    </citation>
    <scope>NUCLEOTIDE SEQUENCE</scope>
    <source>
        <strain evidence="2">NBRC 32176</strain>
    </source>
</reference>
<gene>
    <name evidence="2" type="ORF">Plil01_001597700</name>
</gene>
<dbReference type="Proteomes" id="UP001165083">
    <property type="component" value="Unassembled WGS sequence"/>
</dbReference>
<proteinExistence type="predicted"/>
<comment type="caution">
    <text evidence="2">The sequence shown here is derived from an EMBL/GenBank/DDBJ whole genome shotgun (WGS) entry which is preliminary data.</text>
</comment>
<dbReference type="AlphaFoldDB" id="A0A9W7CTJ7"/>
<dbReference type="Pfam" id="PF13683">
    <property type="entry name" value="rve_3"/>
    <property type="match status" value="1"/>
</dbReference>
<accession>A0A9W7CTJ7</accession>
<dbReference type="InterPro" id="IPR012337">
    <property type="entry name" value="RNaseH-like_sf"/>
</dbReference>
<dbReference type="SUPFAM" id="SSF53098">
    <property type="entry name" value="Ribonuclease H-like"/>
    <property type="match status" value="1"/>
</dbReference>
<dbReference type="GO" id="GO:0003676">
    <property type="term" value="F:nucleic acid binding"/>
    <property type="evidence" value="ECO:0007669"/>
    <property type="project" value="InterPro"/>
</dbReference>
<dbReference type="OrthoDB" id="6153129at2759"/>
<feature type="domain" description="Integrase catalytic" evidence="1">
    <location>
        <begin position="87"/>
        <end position="136"/>
    </location>
</feature>
<name>A0A9W7CTJ7_9STRA</name>
<evidence type="ECO:0000313" key="3">
    <source>
        <dbReference type="Proteomes" id="UP001165083"/>
    </source>
</evidence>
<dbReference type="InterPro" id="IPR001584">
    <property type="entry name" value="Integrase_cat-core"/>
</dbReference>
<evidence type="ECO:0000259" key="1">
    <source>
        <dbReference type="Pfam" id="PF13683"/>
    </source>
</evidence>
<dbReference type="InterPro" id="IPR036397">
    <property type="entry name" value="RNaseH_sf"/>
</dbReference>
<keyword evidence="3" id="KW-1185">Reference proteome</keyword>
<organism evidence="2 3">
    <name type="scientific">Phytophthora lilii</name>
    <dbReference type="NCBI Taxonomy" id="2077276"/>
    <lineage>
        <taxon>Eukaryota</taxon>
        <taxon>Sar</taxon>
        <taxon>Stramenopiles</taxon>
        <taxon>Oomycota</taxon>
        <taxon>Peronosporomycetes</taxon>
        <taxon>Peronosporales</taxon>
        <taxon>Peronosporaceae</taxon>
        <taxon>Phytophthora</taxon>
    </lineage>
</organism>
<evidence type="ECO:0000313" key="2">
    <source>
        <dbReference type="EMBL" id="GMF38106.1"/>
    </source>
</evidence>
<dbReference type="EMBL" id="BSXW01001631">
    <property type="protein sequence ID" value="GMF38106.1"/>
    <property type="molecule type" value="Genomic_DNA"/>
</dbReference>